<evidence type="ECO:0000313" key="3">
    <source>
        <dbReference type="Proteomes" id="UP001165080"/>
    </source>
</evidence>
<feature type="region of interest" description="Disordered" evidence="1">
    <location>
        <begin position="101"/>
        <end position="128"/>
    </location>
</feature>
<reference evidence="2 3" key="1">
    <citation type="journal article" date="2023" name="Commun. Biol.">
        <title>Reorganization of the ancestral sex-determining regions during the evolution of trioecy in Pleodorina starrii.</title>
        <authorList>
            <person name="Takahashi K."/>
            <person name="Suzuki S."/>
            <person name="Kawai-Toyooka H."/>
            <person name="Yamamoto K."/>
            <person name="Hamaji T."/>
            <person name="Ootsuki R."/>
            <person name="Yamaguchi H."/>
            <person name="Kawachi M."/>
            <person name="Higashiyama T."/>
            <person name="Nozaki H."/>
        </authorList>
    </citation>
    <scope>NUCLEOTIDE SEQUENCE [LARGE SCALE GENOMIC DNA]</scope>
    <source>
        <strain evidence="2 3">NIES-4479</strain>
    </source>
</reference>
<feature type="compositionally biased region" description="Basic and acidic residues" evidence="1">
    <location>
        <begin position="106"/>
        <end position="128"/>
    </location>
</feature>
<gene>
    <name evidence="2" type="primary">PLEST005707</name>
    <name evidence="2" type="ORF">PLESTB_001561500</name>
</gene>
<feature type="compositionally biased region" description="Basic and acidic residues" evidence="1">
    <location>
        <begin position="44"/>
        <end position="62"/>
    </location>
</feature>
<protein>
    <submittedName>
        <fullName evidence="2">Uncharacterized protein</fullName>
    </submittedName>
</protein>
<dbReference type="AlphaFoldDB" id="A0A9W6BYQ9"/>
<dbReference type="OrthoDB" id="10558921at2759"/>
<evidence type="ECO:0000313" key="2">
    <source>
        <dbReference type="EMBL" id="GLC59991.1"/>
    </source>
</evidence>
<organism evidence="2 3">
    <name type="scientific">Pleodorina starrii</name>
    <dbReference type="NCBI Taxonomy" id="330485"/>
    <lineage>
        <taxon>Eukaryota</taxon>
        <taxon>Viridiplantae</taxon>
        <taxon>Chlorophyta</taxon>
        <taxon>core chlorophytes</taxon>
        <taxon>Chlorophyceae</taxon>
        <taxon>CS clade</taxon>
        <taxon>Chlamydomonadales</taxon>
        <taxon>Volvocaceae</taxon>
        <taxon>Pleodorina</taxon>
    </lineage>
</organism>
<comment type="caution">
    <text evidence="2">The sequence shown here is derived from an EMBL/GenBank/DDBJ whole genome shotgun (WGS) entry which is preliminary data.</text>
</comment>
<dbReference type="Proteomes" id="UP001165080">
    <property type="component" value="Unassembled WGS sequence"/>
</dbReference>
<feature type="compositionally biased region" description="Acidic residues" evidence="1">
    <location>
        <begin position="63"/>
        <end position="75"/>
    </location>
</feature>
<evidence type="ECO:0000256" key="1">
    <source>
        <dbReference type="SAM" id="MobiDB-lite"/>
    </source>
</evidence>
<proteinExistence type="predicted"/>
<name>A0A9W6BYQ9_9CHLO</name>
<feature type="region of interest" description="Disordered" evidence="1">
    <location>
        <begin position="44"/>
        <end position="76"/>
    </location>
</feature>
<dbReference type="EMBL" id="BRXU01000031">
    <property type="protein sequence ID" value="GLC59991.1"/>
    <property type="molecule type" value="Genomic_DNA"/>
</dbReference>
<sequence>MRVPTHNNPRDAKLLTIAIRSQRVKIGGHLGGGRIKEMAGKVDNAAHKEVGGEQEEQGRGEEAEGEEVEGEEVEGEEKLFGKNFNECESMEVGQHLGGGRIAEMAGKIDEAAHKPVGKEEGGGGERDE</sequence>
<keyword evidence="3" id="KW-1185">Reference proteome</keyword>
<accession>A0A9W6BYQ9</accession>